<dbReference type="STRING" id="7574.A0A1S3J6Y2"/>
<comment type="similarity">
    <text evidence="2">Belongs to the WD repeat TAF5 family.</text>
</comment>
<dbReference type="InterPro" id="IPR036322">
    <property type="entry name" value="WD40_repeat_dom_sf"/>
</dbReference>
<dbReference type="SMART" id="SM00667">
    <property type="entry name" value="LisH"/>
    <property type="match status" value="1"/>
</dbReference>
<evidence type="ECO:0000256" key="2">
    <source>
        <dbReference type="ARBA" id="ARBA00009435"/>
    </source>
</evidence>
<evidence type="ECO:0000256" key="7">
    <source>
        <dbReference type="ARBA" id="ARBA00023242"/>
    </source>
</evidence>
<feature type="repeat" description="WD" evidence="9">
    <location>
        <begin position="495"/>
        <end position="536"/>
    </location>
</feature>
<dbReference type="SMART" id="SM00320">
    <property type="entry name" value="WD40"/>
    <property type="match status" value="6"/>
</dbReference>
<evidence type="ECO:0000256" key="10">
    <source>
        <dbReference type="SAM" id="MobiDB-lite"/>
    </source>
</evidence>
<dbReference type="RefSeq" id="XP_023931871.1">
    <property type="nucleotide sequence ID" value="XM_024076103.1"/>
</dbReference>
<keyword evidence="4" id="KW-0677">Repeat</keyword>
<feature type="region of interest" description="Disordered" evidence="10">
    <location>
        <begin position="257"/>
        <end position="306"/>
    </location>
</feature>
<dbReference type="PANTHER" id="PTHR19879:SF1">
    <property type="entry name" value="CANNONBALL-RELATED"/>
    <property type="match status" value="1"/>
</dbReference>
<accession>A0A1S3J6Y2</accession>
<keyword evidence="12" id="KW-1185">Reference proteome</keyword>
<evidence type="ECO:0000256" key="9">
    <source>
        <dbReference type="PROSITE-ProRule" id="PRU00221"/>
    </source>
</evidence>
<dbReference type="InterPro" id="IPR019775">
    <property type="entry name" value="WD40_repeat_CS"/>
</dbReference>
<evidence type="ECO:0000256" key="8">
    <source>
        <dbReference type="ARBA" id="ARBA00044130"/>
    </source>
</evidence>
<dbReference type="GeneID" id="106170720"/>
<dbReference type="OrthoDB" id="10266330at2759"/>
<dbReference type="GO" id="GO:0006367">
    <property type="term" value="P:transcription initiation at RNA polymerase II promoter"/>
    <property type="evidence" value="ECO:0007669"/>
    <property type="project" value="TreeGrafter"/>
</dbReference>
<feature type="region of interest" description="Disordered" evidence="10">
    <location>
        <begin position="1"/>
        <end position="24"/>
    </location>
</feature>
<keyword evidence="3 9" id="KW-0853">WD repeat</keyword>
<dbReference type="PROSITE" id="PS00678">
    <property type="entry name" value="WD_REPEATS_1"/>
    <property type="match status" value="2"/>
</dbReference>
<keyword evidence="6" id="KW-0804">Transcription</keyword>
<dbReference type="PANTHER" id="PTHR19879">
    <property type="entry name" value="TRANSCRIPTION INITIATION FACTOR TFIID"/>
    <property type="match status" value="1"/>
</dbReference>
<reference evidence="13" key="1">
    <citation type="submission" date="2025-08" db="UniProtKB">
        <authorList>
            <consortium name="RefSeq"/>
        </authorList>
    </citation>
    <scope>IDENTIFICATION</scope>
    <source>
        <tissue evidence="13">Gonads</tissue>
    </source>
</reference>
<feature type="region of interest" description="Disordered" evidence="10">
    <location>
        <begin position="51"/>
        <end position="72"/>
    </location>
</feature>
<dbReference type="InterPro" id="IPR007582">
    <property type="entry name" value="TFIID_NTD2"/>
</dbReference>
<proteinExistence type="inferred from homology"/>
<gene>
    <name evidence="13" type="primary">LOC106170720</name>
</gene>
<dbReference type="Gene3D" id="2.130.10.10">
    <property type="entry name" value="YVTN repeat-like/Quinoprotein amine dehydrogenase"/>
    <property type="match status" value="2"/>
</dbReference>
<dbReference type="Proteomes" id="UP000085678">
    <property type="component" value="Unplaced"/>
</dbReference>
<feature type="repeat" description="WD" evidence="9">
    <location>
        <begin position="453"/>
        <end position="484"/>
    </location>
</feature>
<feature type="compositionally biased region" description="Basic and acidic residues" evidence="10">
    <location>
        <begin position="279"/>
        <end position="289"/>
    </location>
</feature>
<dbReference type="CDD" id="cd08044">
    <property type="entry name" value="TAF5_NTD2"/>
    <property type="match status" value="1"/>
</dbReference>
<dbReference type="PROSITE" id="PS50082">
    <property type="entry name" value="WD_REPEATS_2"/>
    <property type="match status" value="5"/>
</dbReference>
<feature type="repeat" description="WD" evidence="9">
    <location>
        <begin position="537"/>
        <end position="578"/>
    </location>
</feature>
<comment type="subcellular location">
    <subcellularLocation>
        <location evidence="1">Nucleus</location>
    </subcellularLocation>
</comment>
<dbReference type="GO" id="GO:0005669">
    <property type="term" value="C:transcription factor TFIID complex"/>
    <property type="evidence" value="ECO:0007669"/>
    <property type="project" value="TreeGrafter"/>
</dbReference>
<feature type="repeat" description="WD" evidence="9">
    <location>
        <begin position="411"/>
        <end position="444"/>
    </location>
</feature>
<dbReference type="InParanoid" id="A0A1S3J6Y2"/>
<feature type="compositionally biased region" description="Acidic residues" evidence="10">
    <location>
        <begin position="258"/>
        <end position="267"/>
    </location>
</feature>
<dbReference type="SUPFAM" id="SSF160897">
    <property type="entry name" value="Taf5 N-terminal domain-like"/>
    <property type="match status" value="1"/>
</dbReference>
<dbReference type="GO" id="GO:0016251">
    <property type="term" value="F:RNA polymerase II general transcription initiation factor activity"/>
    <property type="evidence" value="ECO:0007669"/>
    <property type="project" value="TreeGrafter"/>
</dbReference>
<sequence>MEGNSTETRPQAANGASTNGSSTDKQTLYAVLQYLRKNNLKETETLLKKEANIQDDDVPKEQQSQNASEVSQALAAYKSEGDPSLYEDFYTNLKNFVEQSLDTYKGELAALLYPVFVQMYLELIYNGHEVAGQIFFIKFSQEQESYYEDDLIKLSTVSKKEHMQGNQLMESFRTSRFVIRMSRESYTQLKRYLQEKKQALLLNIIQERLFIDVYDGLPRTKQQIDVTSGGMSGEARREANKSKVLYGLLKEPDINISLDDDDDADGEDKDKPKKKKQKKDLLSMKKSKNDPNAPSNTRIPLPELKDTDKIEKANAYKEALKRVKITQENKPSICFYTLLNSYENTTSIEISEDSSILSAGFSDAVIKVWSTTPNKLRCMKTGVELDMIDKDVDDVLERMMDDRTASEYKTLCGHSGPVYSTSLSMDKNFLVSSSEDGTVRLWSLLTWSNLVCYKGHISPVWDVTFSPHGHYFASASHDRTARLWATDHYQPLRIFAGHLSDVDSIQFHPNSNYIATGSSDRTVRLWDVLGGNCVRILTGHKGAIHCLRFSPDGRYLASAGVDKTILLWDLANGTLVGQLKGHTGTIYSLSFSRDGSVLASGGMDNCVKLWQVSKVFNSQDSEGDLNVPANVDLNENYEFGSYQTKATPVLCTHFTRRNLLLASGPYTPS</sequence>
<dbReference type="PROSITE" id="PS50294">
    <property type="entry name" value="WD_REPEATS_REGION"/>
    <property type="match status" value="5"/>
</dbReference>
<feature type="compositionally biased region" description="Basic and acidic residues" evidence="10">
    <location>
        <begin position="51"/>
        <end position="60"/>
    </location>
</feature>
<evidence type="ECO:0000313" key="12">
    <source>
        <dbReference type="Proteomes" id="UP000085678"/>
    </source>
</evidence>
<keyword evidence="7" id="KW-0539">Nucleus</keyword>
<evidence type="ECO:0000256" key="5">
    <source>
        <dbReference type="ARBA" id="ARBA00023015"/>
    </source>
</evidence>
<dbReference type="InterPro" id="IPR001680">
    <property type="entry name" value="WD40_rpt"/>
</dbReference>
<dbReference type="InterPro" id="IPR006594">
    <property type="entry name" value="LisH"/>
</dbReference>
<dbReference type="Gene3D" id="1.25.40.500">
    <property type="entry name" value="TFIID subunit TAF5, NTD2 domain"/>
    <property type="match status" value="1"/>
</dbReference>
<dbReference type="InterPro" id="IPR015943">
    <property type="entry name" value="WD40/YVTN_repeat-like_dom_sf"/>
</dbReference>
<dbReference type="Pfam" id="PF04494">
    <property type="entry name" value="TFIID_NTD2"/>
    <property type="match status" value="1"/>
</dbReference>
<keyword evidence="5" id="KW-0805">Transcription regulation</keyword>
<dbReference type="KEGG" id="lak:106170720"/>
<feature type="domain" description="TFIID subunit TAF5 NTD2" evidence="11">
    <location>
        <begin position="81"/>
        <end position="208"/>
    </location>
</feature>
<dbReference type="FunCoup" id="A0A1S3J6Y2">
    <property type="interactions" value="1463"/>
</dbReference>
<feature type="compositionally biased region" description="Polar residues" evidence="10">
    <location>
        <begin position="61"/>
        <end position="71"/>
    </location>
</feature>
<organism evidence="12 13">
    <name type="scientific">Lingula anatina</name>
    <name type="common">Brachiopod</name>
    <name type="synonym">Lingula unguis</name>
    <dbReference type="NCBI Taxonomy" id="7574"/>
    <lineage>
        <taxon>Eukaryota</taxon>
        <taxon>Metazoa</taxon>
        <taxon>Spiralia</taxon>
        <taxon>Lophotrochozoa</taxon>
        <taxon>Brachiopoda</taxon>
        <taxon>Linguliformea</taxon>
        <taxon>Lingulata</taxon>
        <taxon>Lingulida</taxon>
        <taxon>Linguloidea</taxon>
        <taxon>Lingulidae</taxon>
        <taxon>Lingula</taxon>
    </lineage>
</organism>
<name>A0A1S3J6Y2_LINAN</name>
<evidence type="ECO:0000313" key="13">
    <source>
        <dbReference type="RefSeq" id="XP_023931871.1"/>
    </source>
</evidence>
<dbReference type="AlphaFoldDB" id="A0A1S3J6Y2"/>
<dbReference type="PROSITE" id="PS50896">
    <property type="entry name" value="LISH"/>
    <property type="match status" value="1"/>
</dbReference>
<dbReference type="SUPFAM" id="SSF50978">
    <property type="entry name" value="WD40 repeat-like"/>
    <property type="match status" value="1"/>
</dbReference>
<dbReference type="FunFam" id="2.130.10.10:FF:000243">
    <property type="entry name" value="Transcription initiation factor TFIID subunit 5"/>
    <property type="match status" value="1"/>
</dbReference>
<dbReference type="CDD" id="cd00200">
    <property type="entry name" value="WD40"/>
    <property type="match status" value="1"/>
</dbReference>
<evidence type="ECO:0000256" key="6">
    <source>
        <dbReference type="ARBA" id="ARBA00023163"/>
    </source>
</evidence>
<dbReference type="InterPro" id="IPR037264">
    <property type="entry name" value="TFIID_NTD2_sf"/>
</dbReference>
<dbReference type="InterPro" id="IPR020472">
    <property type="entry name" value="WD40_PAC1"/>
</dbReference>
<evidence type="ECO:0000256" key="3">
    <source>
        <dbReference type="ARBA" id="ARBA00022574"/>
    </source>
</evidence>
<dbReference type="PRINTS" id="PR00320">
    <property type="entry name" value="GPROTEINBRPT"/>
</dbReference>
<evidence type="ECO:0000259" key="11">
    <source>
        <dbReference type="Pfam" id="PF04494"/>
    </source>
</evidence>
<protein>
    <recommendedName>
        <fullName evidence="8">Transcription initiation factor TFIID subunit 5</fullName>
    </recommendedName>
</protein>
<evidence type="ECO:0000256" key="4">
    <source>
        <dbReference type="ARBA" id="ARBA00022737"/>
    </source>
</evidence>
<feature type="repeat" description="WD" evidence="9">
    <location>
        <begin position="579"/>
        <end position="613"/>
    </location>
</feature>
<dbReference type="Pfam" id="PF00400">
    <property type="entry name" value="WD40"/>
    <property type="match status" value="5"/>
</dbReference>
<evidence type="ECO:0000256" key="1">
    <source>
        <dbReference type="ARBA" id="ARBA00004123"/>
    </source>
</evidence>